<feature type="region of interest" description="Disordered" evidence="3">
    <location>
        <begin position="1"/>
        <end position="84"/>
    </location>
</feature>
<evidence type="ECO:0000256" key="1">
    <source>
        <dbReference type="ARBA" id="ARBA00004370"/>
    </source>
</evidence>
<gene>
    <name evidence="5" type="ORF">GS4_14_00090</name>
</gene>
<accession>M0QHQ9</accession>
<dbReference type="AlphaFoldDB" id="M0QHQ9"/>
<dbReference type="EMBL" id="BANX01000014">
    <property type="protein sequence ID" value="GAC68180.1"/>
    <property type="molecule type" value="Genomic_DNA"/>
</dbReference>
<protein>
    <recommendedName>
        <fullName evidence="7">Twin-arginine translocation pathway signal</fullName>
    </recommendedName>
</protein>
<organism evidence="5 6">
    <name type="scientific">Gordonia soli NBRC 108243</name>
    <dbReference type="NCBI Taxonomy" id="1223545"/>
    <lineage>
        <taxon>Bacteria</taxon>
        <taxon>Bacillati</taxon>
        <taxon>Actinomycetota</taxon>
        <taxon>Actinomycetes</taxon>
        <taxon>Mycobacteriales</taxon>
        <taxon>Gordoniaceae</taxon>
        <taxon>Gordonia</taxon>
    </lineage>
</organism>
<reference evidence="5 6" key="1">
    <citation type="submission" date="2013-01" db="EMBL/GenBank/DDBJ databases">
        <title>Whole genome shotgun sequence of Gordonia soli NBRC 108243.</title>
        <authorList>
            <person name="Isaki-Nakamura S."/>
            <person name="Hosoyama A."/>
            <person name="Tsuchikane K."/>
            <person name="Ando Y."/>
            <person name="Baba S."/>
            <person name="Ohji S."/>
            <person name="Hamada M."/>
            <person name="Tamura T."/>
            <person name="Yamazoe A."/>
            <person name="Yamazaki S."/>
            <person name="Fujita N."/>
        </authorList>
    </citation>
    <scope>NUCLEOTIDE SEQUENCE [LARGE SCALE GENOMIC DNA]</scope>
    <source>
        <strain evidence="5 6">NBRC 108243</strain>
    </source>
</reference>
<evidence type="ECO:0008006" key="7">
    <source>
        <dbReference type="Google" id="ProtNLM"/>
    </source>
</evidence>
<feature type="compositionally biased region" description="Basic and acidic residues" evidence="3">
    <location>
        <begin position="1"/>
        <end position="11"/>
    </location>
</feature>
<dbReference type="RefSeq" id="WP_007620103.1">
    <property type="nucleotide sequence ID" value="NZ_BANX01000014.1"/>
</dbReference>
<dbReference type="PANTHER" id="PTHR37042">
    <property type="entry name" value="OUTER MEMBRANE PROTEIN RV1973"/>
    <property type="match status" value="1"/>
</dbReference>
<dbReference type="PANTHER" id="PTHR37042:SF4">
    <property type="entry name" value="OUTER MEMBRANE PROTEIN RV1973"/>
    <property type="match status" value="1"/>
</dbReference>
<comment type="caution">
    <text evidence="5">The sequence shown here is derived from an EMBL/GenBank/DDBJ whole genome shotgun (WGS) entry which is preliminary data.</text>
</comment>
<evidence type="ECO:0000313" key="6">
    <source>
        <dbReference type="Proteomes" id="UP000011666"/>
    </source>
</evidence>
<sequence>MSEPTDTRPESEATSAEATETHEATTATEADTGDPDTGTGTGTDAGIEDTAVSETPRSDSDATADTDDSPSSPREGATRRSRLRRNAIPVGASVVAAAAVAAAITAYSTVHRSDAASPIAGPPDIVSAANDGTVALLSYSPKSLDADFAKAKTHLTGQFLTYYNEFTTKVVTPAATENNVETKAQVVRSAVSKVDGDDAQVLAFVNQSTTSKTKPDAELTSSSVRVSLHRVDGQWRISSFDPV</sequence>
<proteinExistence type="predicted"/>
<dbReference type="Proteomes" id="UP000011666">
    <property type="component" value="Unassembled WGS sequence"/>
</dbReference>
<evidence type="ECO:0000256" key="3">
    <source>
        <dbReference type="SAM" id="MobiDB-lite"/>
    </source>
</evidence>
<dbReference type="GO" id="GO:0016020">
    <property type="term" value="C:membrane"/>
    <property type="evidence" value="ECO:0007669"/>
    <property type="project" value="UniProtKB-SubCell"/>
</dbReference>
<feature type="compositionally biased region" description="Low complexity" evidence="3">
    <location>
        <begin position="13"/>
        <end position="50"/>
    </location>
</feature>
<feature type="transmembrane region" description="Helical" evidence="4">
    <location>
        <begin position="87"/>
        <end position="107"/>
    </location>
</feature>
<keyword evidence="4" id="KW-1133">Transmembrane helix</keyword>
<name>M0QHQ9_9ACTN</name>
<evidence type="ECO:0000256" key="2">
    <source>
        <dbReference type="ARBA" id="ARBA00023136"/>
    </source>
</evidence>
<keyword evidence="4" id="KW-0812">Transmembrane</keyword>
<keyword evidence="6" id="KW-1185">Reference proteome</keyword>
<dbReference type="STRING" id="1223545.GS4_14_00090"/>
<evidence type="ECO:0000256" key="4">
    <source>
        <dbReference type="SAM" id="Phobius"/>
    </source>
</evidence>
<evidence type="ECO:0000313" key="5">
    <source>
        <dbReference type="EMBL" id="GAC68180.1"/>
    </source>
</evidence>
<keyword evidence="2 4" id="KW-0472">Membrane</keyword>
<comment type="subcellular location">
    <subcellularLocation>
        <location evidence="1">Membrane</location>
    </subcellularLocation>
</comment>
<dbReference type="eggNOG" id="COG0484">
    <property type="taxonomic scope" value="Bacteria"/>
</dbReference>